<accession>A0A1G4K7C8</accession>
<evidence type="ECO:0000256" key="3">
    <source>
        <dbReference type="ARBA" id="ARBA00022729"/>
    </source>
</evidence>
<feature type="transmembrane region" description="Helical" evidence="6">
    <location>
        <begin position="382"/>
        <end position="403"/>
    </location>
</feature>
<evidence type="ECO:0000256" key="5">
    <source>
        <dbReference type="ARBA" id="ARBA00023136"/>
    </source>
</evidence>
<feature type="domain" description="L-type lectin-like" evidence="7">
    <location>
        <begin position="172"/>
        <end position="316"/>
    </location>
</feature>
<dbReference type="InterPro" id="IPR005052">
    <property type="entry name" value="Lectin_leg"/>
</dbReference>
<organism evidence="8 9">
    <name type="scientific">Lachancea meyersii CBS 8951</name>
    <dbReference type="NCBI Taxonomy" id="1266667"/>
    <lineage>
        <taxon>Eukaryota</taxon>
        <taxon>Fungi</taxon>
        <taxon>Dikarya</taxon>
        <taxon>Ascomycota</taxon>
        <taxon>Saccharomycotina</taxon>
        <taxon>Saccharomycetes</taxon>
        <taxon>Saccharomycetales</taxon>
        <taxon>Saccharomycetaceae</taxon>
        <taxon>Lachancea</taxon>
    </lineage>
</organism>
<protein>
    <submittedName>
        <fullName evidence="8">LAME_0G05688g1_1</fullName>
    </submittedName>
</protein>
<dbReference type="Pfam" id="PF03388">
    <property type="entry name" value="Lectin_leg-like"/>
    <property type="match status" value="1"/>
</dbReference>
<dbReference type="PANTHER" id="PTHR12223:SF45">
    <property type="entry name" value="RE50040P"/>
    <property type="match status" value="1"/>
</dbReference>
<dbReference type="InterPro" id="IPR013320">
    <property type="entry name" value="ConA-like_dom_sf"/>
</dbReference>
<keyword evidence="9" id="KW-1185">Reference proteome</keyword>
<dbReference type="CDD" id="cd07308">
    <property type="entry name" value="lectin_leg-like"/>
    <property type="match status" value="1"/>
</dbReference>
<dbReference type="AlphaFoldDB" id="A0A1G4K7C8"/>
<evidence type="ECO:0000256" key="2">
    <source>
        <dbReference type="ARBA" id="ARBA00022692"/>
    </source>
</evidence>
<keyword evidence="3" id="KW-0732">Signal</keyword>
<evidence type="ECO:0000259" key="7">
    <source>
        <dbReference type="Pfam" id="PF03388"/>
    </source>
</evidence>
<dbReference type="GO" id="GO:0006888">
    <property type="term" value="P:endoplasmic reticulum to Golgi vesicle-mediated transport"/>
    <property type="evidence" value="ECO:0007669"/>
    <property type="project" value="TreeGrafter"/>
</dbReference>
<dbReference type="GO" id="GO:0030134">
    <property type="term" value="C:COPII-coated ER to Golgi transport vesicle"/>
    <property type="evidence" value="ECO:0007669"/>
    <property type="project" value="TreeGrafter"/>
</dbReference>
<evidence type="ECO:0000313" key="8">
    <source>
        <dbReference type="EMBL" id="SCU99813.1"/>
    </source>
</evidence>
<dbReference type="PANTHER" id="PTHR12223">
    <property type="entry name" value="VESICULAR MANNOSE-BINDING LECTIN"/>
    <property type="match status" value="1"/>
</dbReference>
<dbReference type="GO" id="GO:0005793">
    <property type="term" value="C:endoplasmic reticulum-Golgi intermediate compartment"/>
    <property type="evidence" value="ECO:0007669"/>
    <property type="project" value="TreeGrafter"/>
</dbReference>
<proteinExistence type="predicted"/>
<name>A0A1G4K7C8_9SACH</name>
<keyword evidence="5 6" id="KW-0472">Membrane</keyword>
<dbReference type="EMBL" id="LT598484">
    <property type="protein sequence ID" value="SCU99813.1"/>
    <property type="molecule type" value="Genomic_DNA"/>
</dbReference>
<feature type="transmembrane region" description="Helical" evidence="6">
    <location>
        <begin position="7"/>
        <end position="24"/>
    </location>
</feature>
<comment type="subcellular location">
    <subcellularLocation>
        <location evidence="1">Membrane</location>
        <topology evidence="1">Single-pass type I membrane protein</topology>
    </subcellularLocation>
</comment>
<dbReference type="Gene3D" id="2.60.120.200">
    <property type="match status" value="1"/>
</dbReference>
<dbReference type="GO" id="GO:0005537">
    <property type="term" value="F:D-mannose binding"/>
    <property type="evidence" value="ECO:0007669"/>
    <property type="project" value="TreeGrafter"/>
</dbReference>
<keyword evidence="2 6" id="KW-0812">Transmembrane</keyword>
<evidence type="ECO:0000256" key="6">
    <source>
        <dbReference type="SAM" id="Phobius"/>
    </source>
</evidence>
<dbReference type="Proteomes" id="UP000191144">
    <property type="component" value="Chromosome G"/>
</dbReference>
<dbReference type="GO" id="GO:0005789">
    <property type="term" value="C:endoplasmic reticulum membrane"/>
    <property type="evidence" value="ECO:0007669"/>
    <property type="project" value="TreeGrafter"/>
</dbReference>
<dbReference type="InterPro" id="IPR051136">
    <property type="entry name" value="Intracellular_Lectin-GPT"/>
</dbReference>
<reference evidence="9" key="1">
    <citation type="submission" date="2016-03" db="EMBL/GenBank/DDBJ databases">
        <authorList>
            <person name="Devillers Hugo."/>
        </authorList>
    </citation>
    <scope>NUCLEOTIDE SEQUENCE [LARGE SCALE GENOMIC DNA]</scope>
</reference>
<sequence length="420" mass="47766">MRNWNKWAQAGAIFVVFVLFRALMNRESFPDQTEGLGSFYRQPRVQRQHNPDASLSRPFLDKINSFWLVKGKTQIRNMGTIQLTSRGQPGQYGAVISNGAGDNVLDDFETIVSFKIYNNQGSAMRGKRLMGDGMVVMLTPEKQFVSLDLLSSYARRQYEHNSGGILYNDHELMGLPRNLPGLAVVVDTFRNDQKTKINAPFASVLLIVDPQRHHYDAATDGRESTGFMLAGPLKLKNSLLSGKDAKLRIISLESIGFLKIDIAYSENDEWIELYQKDTNLFLPKNQKTGERYIAIGALTGELSETVEIQNVQTSEFHWDGHDYEQFDFAEEMRFFLAHEYGERIDIKEDDFNDWKIAKAQGKTNLDLHLNKPSSSPSKTHSILKWSLITLLLYGLSMPGRIALKRMRMVHAKKHSRSILG</sequence>
<evidence type="ECO:0000256" key="4">
    <source>
        <dbReference type="ARBA" id="ARBA00022989"/>
    </source>
</evidence>
<keyword evidence="4 6" id="KW-1133">Transmembrane helix</keyword>
<evidence type="ECO:0000256" key="1">
    <source>
        <dbReference type="ARBA" id="ARBA00004479"/>
    </source>
</evidence>
<dbReference type="OrthoDB" id="270293at2759"/>
<dbReference type="GO" id="GO:0000139">
    <property type="term" value="C:Golgi membrane"/>
    <property type="evidence" value="ECO:0007669"/>
    <property type="project" value="TreeGrafter"/>
</dbReference>
<dbReference type="SUPFAM" id="SSF49899">
    <property type="entry name" value="Concanavalin A-like lectins/glucanases"/>
    <property type="match status" value="1"/>
</dbReference>
<evidence type="ECO:0000313" key="9">
    <source>
        <dbReference type="Proteomes" id="UP000191144"/>
    </source>
</evidence>
<gene>
    <name evidence="8" type="ORF">LAME_0G05688G</name>
</gene>